<dbReference type="GO" id="GO:0003723">
    <property type="term" value="F:RNA binding"/>
    <property type="evidence" value="ECO:0007669"/>
    <property type="project" value="InterPro"/>
</dbReference>
<dbReference type="CDD" id="cd18093">
    <property type="entry name" value="SpoU-like_TrmJ"/>
    <property type="match status" value="1"/>
</dbReference>
<keyword evidence="4" id="KW-0949">S-adenosyl-L-methionine</keyword>
<dbReference type="GO" id="GO:0005829">
    <property type="term" value="C:cytosol"/>
    <property type="evidence" value="ECO:0007669"/>
    <property type="project" value="TreeGrafter"/>
</dbReference>
<dbReference type="PANTHER" id="PTHR42786:SF2">
    <property type="entry name" value="TRNA (CYTIDINE_URIDINE-2'-O-)-METHYLTRANSFERASE TRMJ"/>
    <property type="match status" value="1"/>
</dbReference>
<dbReference type="SUPFAM" id="SSF75217">
    <property type="entry name" value="alpha/beta knot"/>
    <property type="match status" value="1"/>
</dbReference>
<dbReference type="Gene3D" id="3.40.1280.10">
    <property type="match status" value="1"/>
</dbReference>
<evidence type="ECO:0000256" key="3">
    <source>
        <dbReference type="ARBA" id="ARBA00022679"/>
    </source>
</evidence>
<dbReference type="Proteomes" id="UP001320159">
    <property type="component" value="Unassembled WGS sequence"/>
</dbReference>
<keyword evidence="7" id="KW-1185">Reference proteome</keyword>
<feature type="domain" description="tRNA/rRNA methyltransferase SpoU type" evidence="5">
    <location>
        <begin position="8"/>
        <end position="159"/>
    </location>
</feature>
<dbReference type="InterPro" id="IPR029026">
    <property type="entry name" value="tRNA_m1G_MTases_N"/>
</dbReference>
<name>A0AAP2RBY0_9EURY</name>
<reference evidence="6 7" key="1">
    <citation type="submission" date="2017-11" db="EMBL/GenBank/DDBJ databases">
        <title>Isolation and Characterization of Family Methanocellaceae Species from Potential Methane Hydrate Area Offshore Southwestern Taiwan.</title>
        <authorList>
            <person name="Zhang W.-L."/>
            <person name="Chen W.-C."/>
            <person name="Lai M.-C."/>
            <person name="Chen S.-C."/>
        </authorList>
    </citation>
    <scope>NUCLEOTIDE SEQUENCE [LARGE SCALE GENOMIC DNA]</scope>
    <source>
        <strain evidence="6 7">CWC-04</strain>
    </source>
</reference>
<dbReference type="Gene3D" id="1.10.8.590">
    <property type="match status" value="1"/>
</dbReference>
<sequence>MAGKGLKFRVILVEPFYEGNVGSVCRAMKNFGFDDLVLVKPCEMKDFAKAMASHAQDLLARARIVDTFEEAIEGADYLVATTGKPGARTSRHIRMPYFNPKELRQMLEDKSGTVALIFGREDVGLVNEYVERCDMVVYIPTSVEYPIMNLSHAATVILYELSGFEGGNIALADGKSLERLYSEFRELLVKINHPEHKRDKTLMMLRRVLGRAMLNNREFYTMIGIIRDVELKIERMEKEEVTEEESS</sequence>
<evidence type="ECO:0000313" key="7">
    <source>
        <dbReference type="Proteomes" id="UP001320159"/>
    </source>
</evidence>
<dbReference type="InterPro" id="IPR004384">
    <property type="entry name" value="RNA_MeTrfase_TrmJ/LasT"/>
</dbReference>
<evidence type="ECO:0000256" key="4">
    <source>
        <dbReference type="ARBA" id="ARBA00022691"/>
    </source>
</evidence>
<protein>
    <submittedName>
        <fullName evidence="6">RNA methyltransferase</fullName>
    </submittedName>
</protein>
<dbReference type="InterPro" id="IPR001537">
    <property type="entry name" value="SpoU_MeTrfase"/>
</dbReference>
<evidence type="ECO:0000256" key="1">
    <source>
        <dbReference type="ARBA" id="ARBA00007228"/>
    </source>
</evidence>
<comment type="similarity">
    <text evidence="1">Belongs to the class IV-like SAM-binding methyltransferase superfamily. RNA methyltransferase TrmH family.</text>
</comment>
<proteinExistence type="inferred from homology"/>
<dbReference type="GO" id="GO:0002128">
    <property type="term" value="P:tRNA nucleoside ribose methylation"/>
    <property type="evidence" value="ECO:0007669"/>
    <property type="project" value="TreeGrafter"/>
</dbReference>
<organism evidence="6 7">
    <name type="scientific">Methanooceanicella nereidis</name>
    <dbReference type="NCBI Taxonomy" id="2052831"/>
    <lineage>
        <taxon>Archaea</taxon>
        <taxon>Methanobacteriati</taxon>
        <taxon>Methanobacteriota</taxon>
        <taxon>Stenosarchaea group</taxon>
        <taxon>Methanomicrobia</taxon>
        <taxon>Methanocellales</taxon>
        <taxon>Methanocellaceae</taxon>
        <taxon>Methanooceanicella</taxon>
    </lineage>
</organism>
<dbReference type="EMBL" id="PGCK01000001">
    <property type="protein sequence ID" value="MCD1293780.1"/>
    <property type="molecule type" value="Genomic_DNA"/>
</dbReference>
<dbReference type="InterPro" id="IPR029028">
    <property type="entry name" value="Alpha/beta_knot_MTases"/>
</dbReference>
<evidence type="ECO:0000256" key="2">
    <source>
        <dbReference type="ARBA" id="ARBA00022603"/>
    </source>
</evidence>
<accession>A0AAP2RBY0</accession>
<comment type="caution">
    <text evidence="6">The sequence shown here is derived from an EMBL/GenBank/DDBJ whole genome shotgun (WGS) entry which is preliminary data.</text>
</comment>
<dbReference type="GO" id="GO:0008173">
    <property type="term" value="F:RNA methyltransferase activity"/>
    <property type="evidence" value="ECO:0007669"/>
    <property type="project" value="InterPro"/>
</dbReference>
<keyword evidence="3" id="KW-0808">Transferase</keyword>
<evidence type="ECO:0000313" key="6">
    <source>
        <dbReference type="EMBL" id="MCD1293780.1"/>
    </source>
</evidence>
<gene>
    <name evidence="6" type="ORF">CUJ83_02060</name>
</gene>
<dbReference type="Pfam" id="PF00588">
    <property type="entry name" value="SpoU_methylase"/>
    <property type="match status" value="1"/>
</dbReference>
<dbReference type="PIRSF" id="PIRSF004808">
    <property type="entry name" value="LasT"/>
    <property type="match status" value="1"/>
</dbReference>
<dbReference type="NCBIfam" id="TIGR00050">
    <property type="entry name" value="rRNA_methyl_1"/>
    <property type="match status" value="1"/>
</dbReference>
<keyword evidence="2 6" id="KW-0489">Methyltransferase</keyword>
<evidence type="ECO:0000259" key="5">
    <source>
        <dbReference type="Pfam" id="PF00588"/>
    </source>
</evidence>
<dbReference type="PANTHER" id="PTHR42786">
    <property type="entry name" value="TRNA/RRNA METHYLTRANSFERASE"/>
    <property type="match status" value="1"/>
</dbReference>
<dbReference type="AlphaFoldDB" id="A0AAP2RBY0"/>